<organism evidence="11 12">
    <name type="scientific">Rozella allomycis (strain CSF55)</name>
    <dbReference type="NCBI Taxonomy" id="988480"/>
    <lineage>
        <taxon>Eukaryota</taxon>
        <taxon>Fungi</taxon>
        <taxon>Fungi incertae sedis</taxon>
        <taxon>Cryptomycota</taxon>
        <taxon>Cryptomycota incertae sedis</taxon>
        <taxon>Rozella</taxon>
    </lineage>
</organism>
<evidence type="ECO:0000256" key="10">
    <source>
        <dbReference type="RuleBase" id="RU368065"/>
    </source>
</evidence>
<comment type="subcellular location">
    <subcellularLocation>
        <location evidence="1 10">Endoplasmic reticulum membrane</location>
        <topology evidence="1 10">Multi-pass membrane protein</topology>
    </subcellularLocation>
    <subcellularLocation>
        <location evidence="10">Golgi apparatus membrane</location>
        <topology evidence="10">Multi-pass membrane protein</topology>
    </subcellularLocation>
</comment>
<evidence type="ECO:0000256" key="5">
    <source>
        <dbReference type="ARBA" id="ARBA00022824"/>
    </source>
</evidence>
<proteinExistence type="inferred from homology"/>
<dbReference type="EMBL" id="KE561200">
    <property type="protein sequence ID" value="EPZ31959.1"/>
    <property type="molecule type" value="Genomic_DNA"/>
</dbReference>
<dbReference type="Proteomes" id="UP000030755">
    <property type="component" value="Unassembled WGS sequence"/>
</dbReference>
<keyword evidence="10" id="KW-0333">Golgi apparatus</keyword>
<dbReference type="GO" id="GO:0000139">
    <property type="term" value="C:Golgi membrane"/>
    <property type="evidence" value="ECO:0007669"/>
    <property type="project" value="UniProtKB-SubCell"/>
</dbReference>
<dbReference type="GO" id="GO:0097036">
    <property type="term" value="P:regulation of plasma membrane sterol distribution"/>
    <property type="evidence" value="ECO:0007669"/>
    <property type="project" value="UniProtKB-UniRule"/>
</dbReference>
<keyword evidence="10" id="KW-0746">Sphingolipid metabolism</keyword>
<evidence type="ECO:0000256" key="7">
    <source>
        <dbReference type="ARBA" id="ARBA00023055"/>
    </source>
</evidence>
<dbReference type="GO" id="GO:0032541">
    <property type="term" value="C:cortical endoplasmic reticulum"/>
    <property type="evidence" value="ECO:0007669"/>
    <property type="project" value="TreeGrafter"/>
</dbReference>
<dbReference type="Pfam" id="PF04161">
    <property type="entry name" value="Arv1"/>
    <property type="match status" value="2"/>
</dbReference>
<evidence type="ECO:0000256" key="2">
    <source>
        <dbReference type="ARBA" id="ARBA00009187"/>
    </source>
</evidence>
<sequence>MPICVQCGHSVNSLYTEYSKGNIRLSPCVSLCIFVNEEKCRVIADPYVELEFIIIFIDMILNGLLSIFKPQASFLNTSIFLSYQQSMFLYFIWVFWPLSGVLYNYISISLIISSFFKLIVLLMVIWDYNSLDYFALINVFVLTSNAEALSGN</sequence>
<evidence type="ECO:0000256" key="6">
    <source>
        <dbReference type="ARBA" id="ARBA00022989"/>
    </source>
</evidence>
<feature type="transmembrane region" description="Helical" evidence="10">
    <location>
        <begin position="52"/>
        <end position="68"/>
    </location>
</feature>
<keyword evidence="12" id="KW-1185">Reference proteome</keyword>
<dbReference type="OrthoDB" id="2192830at2759"/>
<keyword evidence="7 10" id="KW-0445">Lipid transport</keyword>
<accession>A0A075APE5</accession>
<dbReference type="AlphaFoldDB" id="A0A075APE5"/>
<dbReference type="GO" id="GO:0006665">
    <property type="term" value="P:sphingolipid metabolic process"/>
    <property type="evidence" value="ECO:0007669"/>
    <property type="project" value="UniProtKB-UniRule"/>
</dbReference>
<dbReference type="GO" id="GO:0032366">
    <property type="term" value="P:intracellular sterol transport"/>
    <property type="evidence" value="ECO:0007669"/>
    <property type="project" value="UniProtKB-UniRule"/>
</dbReference>
<gene>
    <name evidence="11" type="ORF">O9G_001969</name>
</gene>
<keyword evidence="3 10" id="KW-0813">Transport</keyword>
<evidence type="ECO:0000256" key="3">
    <source>
        <dbReference type="ARBA" id="ARBA00022448"/>
    </source>
</evidence>
<dbReference type="InterPro" id="IPR007290">
    <property type="entry name" value="Arv1"/>
</dbReference>
<name>A0A075APE5_ROZAC</name>
<comment type="function">
    <text evidence="10">Regulates also the sphingolipid metabolism.</text>
</comment>
<dbReference type="GO" id="GO:0016125">
    <property type="term" value="P:sterol metabolic process"/>
    <property type="evidence" value="ECO:0007669"/>
    <property type="project" value="UniProtKB-UniRule"/>
</dbReference>
<comment type="function">
    <text evidence="10">Mediator of sterol homeostasis involved in sterol uptake, trafficking and distribution into membranes.</text>
</comment>
<reference evidence="11 12" key="1">
    <citation type="journal article" date="2013" name="Curr. Biol.">
        <title>Shared signatures of parasitism and phylogenomics unite Cryptomycota and microsporidia.</title>
        <authorList>
            <person name="James T.Y."/>
            <person name="Pelin A."/>
            <person name="Bonen L."/>
            <person name="Ahrendt S."/>
            <person name="Sain D."/>
            <person name="Corradi N."/>
            <person name="Stajich J.E."/>
        </authorList>
    </citation>
    <scope>NUCLEOTIDE SEQUENCE [LARGE SCALE GENOMIC DNA]</scope>
    <source>
        <strain evidence="11 12">CSF55</strain>
    </source>
</reference>
<evidence type="ECO:0000256" key="1">
    <source>
        <dbReference type="ARBA" id="ARBA00004477"/>
    </source>
</evidence>
<protein>
    <recommendedName>
        <fullName evidence="10">Protein ARV</fullName>
    </recommendedName>
</protein>
<dbReference type="HOGENOM" id="CLU_1723391_0_0_1"/>
<keyword evidence="9 10" id="KW-0472">Membrane</keyword>
<evidence type="ECO:0000256" key="8">
    <source>
        <dbReference type="ARBA" id="ARBA00023098"/>
    </source>
</evidence>
<evidence type="ECO:0000256" key="4">
    <source>
        <dbReference type="ARBA" id="ARBA00022692"/>
    </source>
</evidence>
<dbReference type="PANTHER" id="PTHR14467:SF0">
    <property type="entry name" value="PROTEIN ARV1"/>
    <property type="match status" value="1"/>
</dbReference>
<dbReference type="GO" id="GO:0005789">
    <property type="term" value="C:endoplasmic reticulum membrane"/>
    <property type="evidence" value="ECO:0007669"/>
    <property type="project" value="UniProtKB-SubCell"/>
</dbReference>
<keyword evidence="4 10" id="KW-0812">Transmembrane</keyword>
<keyword evidence="5 10" id="KW-0256">Endoplasmic reticulum</keyword>
<dbReference type="STRING" id="988480.A0A075APE5"/>
<evidence type="ECO:0000313" key="11">
    <source>
        <dbReference type="EMBL" id="EPZ31959.1"/>
    </source>
</evidence>
<evidence type="ECO:0000256" key="9">
    <source>
        <dbReference type="ARBA" id="ARBA00023136"/>
    </source>
</evidence>
<evidence type="ECO:0000313" key="12">
    <source>
        <dbReference type="Proteomes" id="UP000030755"/>
    </source>
</evidence>
<feature type="transmembrane region" description="Helical" evidence="10">
    <location>
        <begin position="80"/>
        <end position="96"/>
    </location>
</feature>
<dbReference type="PANTHER" id="PTHR14467">
    <property type="entry name" value="ARV1"/>
    <property type="match status" value="1"/>
</dbReference>
<keyword evidence="8 10" id="KW-0443">Lipid metabolism</keyword>
<keyword evidence="6 10" id="KW-1133">Transmembrane helix</keyword>
<feature type="transmembrane region" description="Helical" evidence="10">
    <location>
        <begin position="102"/>
        <end position="126"/>
    </location>
</feature>
<comment type="similarity">
    <text evidence="2 10">Belongs to the ARV1 family.</text>
</comment>